<keyword evidence="3" id="KW-1185">Reference proteome</keyword>
<dbReference type="InterPro" id="IPR005184">
    <property type="entry name" value="DUF306_Meta_HslJ"/>
</dbReference>
<evidence type="ECO:0000259" key="1">
    <source>
        <dbReference type="Pfam" id="PF03724"/>
    </source>
</evidence>
<dbReference type="OrthoDB" id="964913at2"/>
<dbReference type="PROSITE" id="PS51257">
    <property type="entry name" value="PROKAR_LIPOPROTEIN"/>
    <property type="match status" value="1"/>
</dbReference>
<feature type="domain" description="DUF306" evidence="1">
    <location>
        <begin position="47"/>
        <end position="156"/>
    </location>
</feature>
<name>A0A4P6L210_9BURK</name>
<sequence>MMSLHRIDQRLRRRPARTWRVACAGLAAALLAGCAGGPQGSAGPRNAGLAGSAWNLVSFTSSSDTTGVIKPQEAEQYQLQFSADGKAVFRFDCNRWNGTWEGDAAGAGSGSLRFGTVATTRAMCPPQAMNERLPRDIESVRSYRIDGDRLYLSLMADGGVYQWARRR</sequence>
<dbReference type="KEGG" id="plue:EWM63_22255"/>
<dbReference type="EMBL" id="CP035913">
    <property type="protein sequence ID" value="QBE65374.1"/>
    <property type="molecule type" value="Genomic_DNA"/>
</dbReference>
<dbReference type="Pfam" id="PF03724">
    <property type="entry name" value="META"/>
    <property type="match status" value="1"/>
</dbReference>
<dbReference type="Gene3D" id="2.40.128.270">
    <property type="match status" value="1"/>
</dbReference>
<dbReference type="AlphaFoldDB" id="A0A4P6L210"/>
<organism evidence="2 3">
    <name type="scientific">Pseudoduganella lutea</name>
    <dbReference type="NCBI Taxonomy" id="321985"/>
    <lineage>
        <taxon>Bacteria</taxon>
        <taxon>Pseudomonadati</taxon>
        <taxon>Pseudomonadota</taxon>
        <taxon>Betaproteobacteria</taxon>
        <taxon>Burkholderiales</taxon>
        <taxon>Oxalobacteraceae</taxon>
        <taxon>Telluria group</taxon>
        <taxon>Pseudoduganella</taxon>
    </lineage>
</organism>
<dbReference type="InterPro" id="IPR038670">
    <property type="entry name" value="HslJ-like_sf"/>
</dbReference>
<evidence type="ECO:0000313" key="2">
    <source>
        <dbReference type="EMBL" id="QBE65374.1"/>
    </source>
</evidence>
<protein>
    <submittedName>
        <fullName evidence="2">META domain-containing protein</fullName>
    </submittedName>
</protein>
<dbReference type="RefSeq" id="WP_130188484.1">
    <property type="nucleotide sequence ID" value="NZ_CP035913.1"/>
</dbReference>
<proteinExistence type="predicted"/>
<accession>A0A4P6L210</accession>
<gene>
    <name evidence="2" type="ORF">EWM63_22255</name>
</gene>
<dbReference type="Proteomes" id="UP000290637">
    <property type="component" value="Chromosome"/>
</dbReference>
<evidence type="ECO:0000313" key="3">
    <source>
        <dbReference type="Proteomes" id="UP000290637"/>
    </source>
</evidence>
<reference evidence="2 3" key="1">
    <citation type="submission" date="2019-02" db="EMBL/GenBank/DDBJ databases">
        <title>Draft Genome Sequences of Six Type Strains of the Genus Massilia.</title>
        <authorList>
            <person name="Miess H."/>
            <person name="Frediansyhah A."/>
            <person name="Gross H."/>
        </authorList>
    </citation>
    <scope>NUCLEOTIDE SEQUENCE [LARGE SCALE GENOMIC DNA]</scope>
    <source>
        <strain evidence="2 3">DSM 17473</strain>
    </source>
</reference>